<protein>
    <submittedName>
        <fullName evidence="1">ComGF family competence protein</fullName>
    </submittedName>
</protein>
<keyword evidence="2" id="KW-1185">Reference proteome</keyword>
<dbReference type="Proteomes" id="UP000614490">
    <property type="component" value="Unassembled WGS sequence"/>
</dbReference>
<dbReference type="EMBL" id="JADZSC010000001">
    <property type="protein sequence ID" value="MBH0229861.1"/>
    <property type="molecule type" value="Genomic_DNA"/>
</dbReference>
<name>A0A931MV00_9BACI</name>
<dbReference type="Pfam" id="PF15980">
    <property type="entry name" value="ComGF"/>
    <property type="match status" value="1"/>
</dbReference>
<comment type="caution">
    <text evidence="1">The sequence shown here is derived from an EMBL/GenBank/DDBJ whole genome shotgun (WGS) entry which is preliminary data.</text>
</comment>
<dbReference type="RefSeq" id="WP_197316446.1">
    <property type="nucleotide sequence ID" value="NZ_JADZSC010000001.1"/>
</dbReference>
<dbReference type="InterPro" id="IPR016977">
    <property type="entry name" value="ComGF"/>
</dbReference>
<organism evidence="1 2">
    <name type="scientific">Halobacillus yeomjeoni</name>
    <dbReference type="NCBI Taxonomy" id="311194"/>
    <lineage>
        <taxon>Bacteria</taxon>
        <taxon>Bacillati</taxon>
        <taxon>Bacillota</taxon>
        <taxon>Bacilli</taxon>
        <taxon>Bacillales</taxon>
        <taxon>Bacillaceae</taxon>
        <taxon>Halobacillus</taxon>
    </lineage>
</organism>
<gene>
    <name evidence="1" type="ORF">H0267_06475</name>
</gene>
<evidence type="ECO:0000313" key="2">
    <source>
        <dbReference type="Proteomes" id="UP000614490"/>
    </source>
</evidence>
<evidence type="ECO:0000313" key="1">
    <source>
        <dbReference type="EMBL" id="MBH0229861.1"/>
    </source>
</evidence>
<dbReference type="AlphaFoldDB" id="A0A931MV00"/>
<accession>A0A931MV00</accession>
<sequence>MPSNNKGFTLSETLITLSMTLIILSLSHPLLVSLQLPRYEQELEVRQFFSFLQEEVNNSRDLYQTTNTLIIVDALNRTTSIEKYRGMVRRRVNGSGHEELLNEVDVLEIAEMDHFFIISVTMKGGVVYQKHLRKAFVFQ</sequence>
<proteinExistence type="predicted"/>
<reference evidence="1 2" key="1">
    <citation type="journal article" date="2005" name="Int. J. Syst. Evol. Microbiol.">
        <title>Halobacillus yeomjeoni sp. nov., isolated from a marine solar saltern in Korea.</title>
        <authorList>
            <person name="Yoon J.H."/>
            <person name="Kang S.J."/>
            <person name="Lee C.H."/>
            <person name="Oh H.W."/>
            <person name="Oh T.K."/>
        </authorList>
    </citation>
    <scope>NUCLEOTIDE SEQUENCE [LARGE SCALE GENOMIC DNA]</scope>
    <source>
        <strain evidence="1 2">KCTC 3957</strain>
    </source>
</reference>